<keyword evidence="3" id="KW-0863">Zinc-finger</keyword>
<evidence type="ECO:0000256" key="3">
    <source>
        <dbReference type="ARBA" id="ARBA00022771"/>
    </source>
</evidence>
<dbReference type="InterPro" id="IPR025829">
    <property type="entry name" value="Zn_knuckle_CX2CX3GHX4C"/>
</dbReference>
<dbReference type="Pfam" id="PF08783">
    <property type="entry name" value="DWNN"/>
    <property type="match status" value="1"/>
</dbReference>
<protein>
    <recommendedName>
        <fullName evidence="7">DWNN domain-containing protein</fullName>
    </recommendedName>
</protein>
<feature type="region of interest" description="Disordered" evidence="6">
    <location>
        <begin position="512"/>
        <end position="562"/>
    </location>
</feature>
<accession>A0A9Q8ZEP5</accession>
<dbReference type="GO" id="GO:0006397">
    <property type="term" value="P:mRNA processing"/>
    <property type="evidence" value="ECO:0007669"/>
    <property type="project" value="InterPro"/>
</dbReference>
<evidence type="ECO:0000259" key="7">
    <source>
        <dbReference type="PROSITE" id="PS51282"/>
    </source>
</evidence>
<dbReference type="Gene3D" id="3.10.20.90">
    <property type="entry name" value="Phosphatidylinositol 3-kinase Catalytic Subunit, Chain A, domain 1"/>
    <property type="match status" value="1"/>
</dbReference>
<dbReference type="InterPro" id="IPR033489">
    <property type="entry name" value="RBBP6"/>
</dbReference>
<keyword evidence="4" id="KW-0862">Zinc</keyword>
<dbReference type="Pfam" id="PF13696">
    <property type="entry name" value="zf-CCHC_2"/>
    <property type="match status" value="1"/>
</dbReference>
<evidence type="ECO:0000313" key="9">
    <source>
        <dbReference type="Proteomes" id="UP001056012"/>
    </source>
</evidence>
<dbReference type="GO" id="GO:0008270">
    <property type="term" value="F:zinc ion binding"/>
    <property type="evidence" value="ECO:0007669"/>
    <property type="project" value="UniProtKB-KW"/>
</dbReference>
<dbReference type="GO" id="GO:0005634">
    <property type="term" value="C:nucleus"/>
    <property type="evidence" value="ECO:0007669"/>
    <property type="project" value="UniProtKB-SubCell"/>
</dbReference>
<dbReference type="OrthoDB" id="106784at2759"/>
<dbReference type="GO" id="GO:0061630">
    <property type="term" value="F:ubiquitin protein ligase activity"/>
    <property type="evidence" value="ECO:0007669"/>
    <property type="project" value="InterPro"/>
</dbReference>
<feature type="compositionally biased region" description="Gly residues" evidence="6">
    <location>
        <begin position="518"/>
        <end position="532"/>
    </location>
</feature>
<dbReference type="SUPFAM" id="SSF57850">
    <property type="entry name" value="RING/U-box"/>
    <property type="match status" value="1"/>
</dbReference>
<organism evidence="8 9">
    <name type="scientific">Curvularia clavata</name>
    <dbReference type="NCBI Taxonomy" id="95742"/>
    <lineage>
        <taxon>Eukaryota</taxon>
        <taxon>Fungi</taxon>
        <taxon>Dikarya</taxon>
        <taxon>Ascomycota</taxon>
        <taxon>Pezizomycotina</taxon>
        <taxon>Dothideomycetes</taxon>
        <taxon>Pleosporomycetidae</taxon>
        <taxon>Pleosporales</taxon>
        <taxon>Pleosporineae</taxon>
        <taxon>Pleosporaceae</taxon>
        <taxon>Curvularia</taxon>
    </lineage>
</organism>
<dbReference type="SUPFAM" id="SSF57756">
    <property type="entry name" value="Retrovirus zinc finger-like domains"/>
    <property type="match status" value="1"/>
</dbReference>
<evidence type="ECO:0000256" key="1">
    <source>
        <dbReference type="ARBA" id="ARBA00004123"/>
    </source>
</evidence>
<dbReference type="GO" id="GO:0016567">
    <property type="term" value="P:protein ubiquitination"/>
    <property type="evidence" value="ECO:0007669"/>
    <property type="project" value="InterPro"/>
</dbReference>
<reference evidence="8" key="1">
    <citation type="submission" date="2021-12" db="EMBL/GenBank/DDBJ databases">
        <title>Curvularia clavata genome.</title>
        <authorList>
            <person name="Cao Y."/>
        </authorList>
    </citation>
    <scope>NUCLEOTIDE SEQUENCE</scope>
    <source>
        <strain evidence="8">Yc1106</strain>
    </source>
</reference>
<dbReference type="AlphaFoldDB" id="A0A9Q8ZEP5"/>
<keyword evidence="9" id="KW-1185">Reference proteome</keyword>
<name>A0A9Q8ZEP5_CURCL</name>
<dbReference type="InterPro" id="IPR013083">
    <property type="entry name" value="Znf_RING/FYVE/PHD"/>
</dbReference>
<evidence type="ECO:0000256" key="5">
    <source>
        <dbReference type="ARBA" id="ARBA00023242"/>
    </source>
</evidence>
<feature type="domain" description="DWNN" evidence="7">
    <location>
        <begin position="5"/>
        <end position="79"/>
    </location>
</feature>
<feature type="region of interest" description="Disordered" evidence="6">
    <location>
        <begin position="343"/>
        <end position="429"/>
    </location>
</feature>
<dbReference type="Gene3D" id="3.30.40.10">
    <property type="entry name" value="Zinc/RING finger domain, C3HC4 (zinc finger)"/>
    <property type="match status" value="1"/>
</dbReference>
<dbReference type="Gene3D" id="4.10.60.10">
    <property type="entry name" value="Zinc finger, CCHC-type"/>
    <property type="match status" value="1"/>
</dbReference>
<evidence type="ECO:0000256" key="6">
    <source>
        <dbReference type="SAM" id="MobiDB-lite"/>
    </source>
</evidence>
<keyword evidence="2" id="KW-0479">Metal-binding</keyword>
<proteinExistence type="predicted"/>
<dbReference type="InterPro" id="IPR036875">
    <property type="entry name" value="Znf_CCHC_sf"/>
</dbReference>
<dbReference type="InterPro" id="IPR014891">
    <property type="entry name" value="DWNN_domain"/>
</dbReference>
<dbReference type="VEuPathDB" id="FungiDB:yc1106_07378"/>
<dbReference type="PROSITE" id="PS51282">
    <property type="entry name" value="DWNN"/>
    <property type="match status" value="1"/>
</dbReference>
<dbReference type="CDD" id="cd16620">
    <property type="entry name" value="vRING-HC-C4C4_RBBP6"/>
    <property type="match status" value="1"/>
</dbReference>
<dbReference type="PANTHER" id="PTHR15439:SF0">
    <property type="entry name" value="CELL DIVISION CYCLE AND APOPTOSIS REGULATOR PROTEIN 1-RELATED"/>
    <property type="match status" value="1"/>
</dbReference>
<dbReference type="PANTHER" id="PTHR15439">
    <property type="entry name" value="RETINOBLASTOMA-BINDING PROTEIN 6"/>
    <property type="match status" value="1"/>
</dbReference>
<evidence type="ECO:0000256" key="4">
    <source>
        <dbReference type="ARBA" id="ARBA00022833"/>
    </source>
</evidence>
<sequence>MTSSIFYKFKNSRDSERIIFNGTDLSVFELKKEIISASGLGDGTDFNLHIFPQDDPNSEYKDDTTLIPRSSTVIAIRRPAPKGQGRAARYVTGKAPSRAITTQSKPAAPVAPVNNATPEDAEAAFLAESAMAWDAEKEALSHAKPVYRKNNTKNVVVPSHPPPPGYVCRRCNIKGHWIQACPTNDDPDFKPAFQAKRTTGIPQSFLKKVEKPVDEEAAKGIMLNADGEYVQVLTDQKAWDKFQEKTNASRARAASVDAASKELRERGLECPIDNQRFVDPVKTPCCGKTYCRECIDNALADGDLVCPNCAKEDVLMDDLVPDDDMVKSLKAYDAEKAAEKEKAKAAVASTNESVSQSHATDNANSPVANDTANTTSATSATPAAAAVVADEVSDTDSTSSKKRKEPPTDIKPPTAPKAMRQAADPASKMEQDFIQQMEMLKNAPMGPMGMPMNMNMPMPMPMQMQMPNQMGFQNGFQMGFPQQQQQQGPQQGWFPQQNFGYGQQQQFGQQFGQQQQYGWGGGQMQGQWGGVQGQQDNDAYDRQPVNPRGRNRRSRAPDYRYL</sequence>
<dbReference type="Proteomes" id="UP001056012">
    <property type="component" value="Chromosome 5"/>
</dbReference>
<dbReference type="GO" id="GO:0006511">
    <property type="term" value="P:ubiquitin-dependent protein catabolic process"/>
    <property type="evidence" value="ECO:0007669"/>
    <property type="project" value="TreeGrafter"/>
</dbReference>
<gene>
    <name evidence="8" type="ORF">yc1106_07378</name>
</gene>
<feature type="compositionally biased region" description="Low complexity" evidence="6">
    <location>
        <begin position="367"/>
        <end position="398"/>
    </location>
</feature>
<dbReference type="GO" id="GO:0003676">
    <property type="term" value="F:nucleic acid binding"/>
    <property type="evidence" value="ECO:0007669"/>
    <property type="project" value="InterPro"/>
</dbReference>
<dbReference type="EMBL" id="CP089278">
    <property type="protein sequence ID" value="USP80104.1"/>
    <property type="molecule type" value="Genomic_DNA"/>
</dbReference>
<dbReference type="SMART" id="SM01180">
    <property type="entry name" value="DWNN"/>
    <property type="match status" value="1"/>
</dbReference>
<feature type="compositionally biased region" description="Polar residues" evidence="6">
    <location>
        <begin position="349"/>
        <end position="366"/>
    </location>
</feature>
<comment type="subcellular location">
    <subcellularLocation>
        <location evidence="1">Nucleus</location>
    </subcellularLocation>
</comment>
<evidence type="ECO:0000256" key="2">
    <source>
        <dbReference type="ARBA" id="ARBA00022723"/>
    </source>
</evidence>
<evidence type="ECO:0000313" key="8">
    <source>
        <dbReference type="EMBL" id="USP80104.1"/>
    </source>
</evidence>
<keyword evidence="5" id="KW-0539">Nucleus</keyword>